<protein>
    <submittedName>
        <fullName evidence="5">Helix-turn-helix domain-containing protein</fullName>
    </submittedName>
</protein>
<gene>
    <name evidence="5" type="ORF">GCM10009613_04540</name>
</gene>
<dbReference type="Pfam" id="PF12833">
    <property type="entry name" value="HTH_18"/>
    <property type="match status" value="1"/>
</dbReference>
<organism evidence="5 6">
    <name type="scientific">Pseudonocardia kongjuensis</name>
    <dbReference type="NCBI Taxonomy" id="102227"/>
    <lineage>
        <taxon>Bacteria</taxon>
        <taxon>Bacillati</taxon>
        <taxon>Actinomycetota</taxon>
        <taxon>Actinomycetes</taxon>
        <taxon>Pseudonocardiales</taxon>
        <taxon>Pseudonocardiaceae</taxon>
        <taxon>Pseudonocardia</taxon>
    </lineage>
</organism>
<dbReference type="Pfam" id="PF14525">
    <property type="entry name" value="AraC_binding_2"/>
    <property type="match status" value="1"/>
</dbReference>
<feature type="domain" description="HTH araC/xylS-type" evidence="4">
    <location>
        <begin position="213"/>
        <end position="314"/>
    </location>
</feature>
<dbReference type="PANTHER" id="PTHR46796">
    <property type="entry name" value="HTH-TYPE TRANSCRIPTIONAL ACTIVATOR RHAS-RELATED"/>
    <property type="match status" value="1"/>
</dbReference>
<keyword evidence="3" id="KW-0804">Transcription</keyword>
<dbReference type="RefSeq" id="WP_344017871.1">
    <property type="nucleotide sequence ID" value="NZ_BAAAJK010000001.1"/>
</dbReference>
<dbReference type="PANTHER" id="PTHR46796:SF6">
    <property type="entry name" value="ARAC SUBFAMILY"/>
    <property type="match status" value="1"/>
</dbReference>
<proteinExistence type="predicted"/>
<evidence type="ECO:0000313" key="6">
    <source>
        <dbReference type="Proteomes" id="UP001501414"/>
    </source>
</evidence>
<dbReference type="SMART" id="SM00342">
    <property type="entry name" value="HTH_ARAC"/>
    <property type="match status" value="1"/>
</dbReference>
<comment type="caution">
    <text evidence="5">The sequence shown here is derived from an EMBL/GenBank/DDBJ whole genome shotgun (WGS) entry which is preliminary data.</text>
</comment>
<dbReference type="PROSITE" id="PS01124">
    <property type="entry name" value="HTH_ARAC_FAMILY_2"/>
    <property type="match status" value="1"/>
</dbReference>
<dbReference type="InterPro" id="IPR018062">
    <property type="entry name" value="HTH_AraC-typ_CS"/>
</dbReference>
<accession>A0ABP4I3Y8</accession>
<dbReference type="InterPro" id="IPR035418">
    <property type="entry name" value="AraC-bd_2"/>
</dbReference>
<evidence type="ECO:0000256" key="3">
    <source>
        <dbReference type="ARBA" id="ARBA00023163"/>
    </source>
</evidence>
<dbReference type="PROSITE" id="PS00041">
    <property type="entry name" value="HTH_ARAC_FAMILY_1"/>
    <property type="match status" value="1"/>
</dbReference>
<keyword evidence="6" id="KW-1185">Reference proteome</keyword>
<keyword evidence="1" id="KW-0805">Transcription regulation</keyword>
<evidence type="ECO:0000256" key="1">
    <source>
        <dbReference type="ARBA" id="ARBA00023015"/>
    </source>
</evidence>
<dbReference type="Gene3D" id="1.10.10.60">
    <property type="entry name" value="Homeodomain-like"/>
    <property type="match status" value="1"/>
</dbReference>
<name>A0ABP4I3Y8_9PSEU</name>
<evidence type="ECO:0000256" key="2">
    <source>
        <dbReference type="ARBA" id="ARBA00023125"/>
    </source>
</evidence>
<reference evidence="6" key="1">
    <citation type="journal article" date="2019" name="Int. J. Syst. Evol. Microbiol.">
        <title>The Global Catalogue of Microorganisms (GCM) 10K type strain sequencing project: providing services to taxonomists for standard genome sequencing and annotation.</title>
        <authorList>
            <consortium name="The Broad Institute Genomics Platform"/>
            <consortium name="The Broad Institute Genome Sequencing Center for Infectious Disease"/>
            <person name="Wu L."/>
            <person name="Ma J."/>
        </authorList>
    </citation>
    <scope>NUCLEOTIDE SEQUENCE [LARGE SCALE GENOMIC DNA]</scope>
    <source>
        <strain evidence="6">JCM 11896</strain>
    </source>
</reference>
<sequence>MPDDAVRSERTAVRGLPVTRARDTWRTLTTALQGAMTCHFGDRAEFGGTLTRTRTDRYQVLSWNSTPIRYERTDRHIRADGIDSCLLVAPARGRVVLGGGHGPAVLDDGTAALIRMDRPFEVTHGRGAQLVVVTMTGREITRHAGRLPGGTSPIDLRTGLGTILRAVLQATLAQERLPADHFDAVVERLGELTGILVAGQGTAGTGTLGEIEIAVRRHVREHVDDPDLNASSVAAALGWSTRQVQLALQRAGTTARELIREERLTRARARLTCGAHRGMSVTEIAHLSGFRSVSTFSTAFRQRFGASPRAVRAGS</sequence>
<dbReference type="InterPro" id="IPR020449">
    <property type="entry name" value="Tscrpt_reg_AraC-type_HTH"/>
</dbReference>
<dbReference type="EMBL" id="BAAAJK010000001">
    <property type="protein sequence ID" value="GAA1380333.1"/>
    <property type="molecule type" value="Genomic_DNA"/>
</dbReference>
<evidence type="ECO:0000259" key="4">
    <source>
        <dbReference type="PROSITE" id="PS01124"/>
    </source>
</evidence>
<dbReference type="Proteomes" id="UP001501414">
    <property type="component" value="Unassembled WGS sequence"/>
</dbReference>
<evidence type="ECO:0000313" key="5">
    <source>
        <dbReference type="EMBL" id="GAA1380333.1"/>
    </source>
</evidence>
<keyword evidence="2" id="KW-0238">DNA-binding</keyword>
<dbReference type="SUPFAM" id="SSF46689">
    <property type="entry name" value="Homeodomain-like"/>
    <property type="match status" value="1"/>
</dbReference>
<dbReference type="PRINTS" id="PR00032">
    <property type="entry name" value="HTHARAC"/>
</dbReference>
<dbReference type="InterPro" id="IPR050204">
    <property type="entry name" value="AraC_XylS_family_regulators"/>
</dbReference>
<dbReference type="InterPro" id="IPR009057">
    <property type="entry name" value="Homeodomain-like_sf"/>
</dbReference>
<dbReference type="InterPro" id="IPR018060">
    <property type="entry name" value="HTH_AraC"/>
</dbReference>